<dbReference type="EMBL" id="LR797388">
    <property type="protein sequence ID" value="CAB4212873.1"/>
    <property type="molecule type" value="Genomic_DNA"/>
</dbReference>
<gene>
    <name evidence="1" type="ORF">UFOVP1326_51</name>
    <name evidence="2" type="ORF">UFOVP1436_40</name>
</gene>
<reference evidence="1" key="1">
    <citation type="submission" date="2020-05" db="EMBL/GenBank/DDBJ databases">
        <authorList>
            <person name="Chiriac C."/>
            <person name="Salcher M."/>
            <person name="Ghai R."/>
            <person name="Kavagutti S V."/>
        </authorList>
    </citation>
    <scope>NUCLEOTIDE SEQUENCE</scope>
</reference>
<name>A0A6J5RQH6_9CAUD</name>
<evidence type="ECO:0000313" key="1">
    <source>
        <dbReference type="EMBL" id="CAB4199493.1"/>
    </source>
</evidence>
<dbReference type="EMBL" id="LR797276">
    <property type="protein sequence ID" value="CAB4199493.1"/>
    <property type="molecule type" value="Genomic_DNA"/>
</dbReference>
<protein>
    <submittedName>
        <fullName evidence="1">Uncharacterized protein</fullName>
    </submittedName>
</protein>
<proteinExistence type="predicted"/>
<evidence type="ECO:0000313" key="2">
    <source>
        <dbReference type="EMBL" id="CAB4212873.1"/>
    </source>
</evidence>
<sequence>MCNAGFGAEDVGGLATVLQVAGGGMATRGAYDKAVSDKRAYTMQAGVSENNAMLADIEAGFAADRGEQAVGRSDLKHAAVKGAQRARLAANGVDLTEGSALGILADSDLYAEEDRNSIITNTANEVYGKRMQASNARSNAAMLRERADAENPWRSALGTGLGAFGTVASGWYARRKAGLGIQIG</sequence>
<dbReference type="InterPro" id="IPR038996">
    <property type="entry name" value="Gp14"/>
</dbReference>
<dbReference type="Pfam" id="PF24072">
    <property type="entry name" value="T7_gp14"/>
    <property type="match status" value="1"/>
</dbReference>
<organism evidence="1">
    <name type="scientific">uncultured Caudovirales phage</name>
    <dbReference type="NCBI Taxonomy" id="2100421"/>
    <lineage>
        <taxon>Viruses</taxon>
        <taxon>Duplodnaviria</taxon>
        <taxon>Heunggongvirae</taxon>
        <taxon>Uroviricota</taxon>
        <taxon>Caudoviricetes</taxon>
        <taxon>Peduoviridae</taxon>
        <taxon>Maltschvirus</taxon>
        <taxon>Maltschvirus maltsch</taxon>
    </lineage>
</organism>
<accession>A0A6J5RQH6</accession>